<dbReference type="PROSITE" id="PS51464">
    <property type="entry name" value="SIS"/>
    <property type="match status" value="1"/>
</dbReference>
<dbReference type="InterPro" id="IPR017552">
    <property type="entry name" value="PHI/rmpB"/>
</dbReference>
<accession>A0A2V1MYU5</accession>
<keyword evidence="4" id="KW-1185">Reference proteome</keyword>
<proteinExistence type="inferred from homology"/>
<dbReference type="PANTHER" id="PTHR43443">
    <property type="entry name" value="3-HEXULOSE-6-PHOSPHATE ISOMERASE"/>
    <property type="match status" value="1"/>
</dbReference>
<dbReference type="SUPFAM" id="SSF53697">
    <property type="entry name" value="SIS domain"/>
    <property type="match status" value="1"/>
</dbReference>
<reference evidence="3 4" key="1">
    <citation type="journal article" date="2018" name="Int. J. Syst. Evol. Microbiol.">
        <title>Lactobacillus bambusae sp. nov., isolated from a traditional fermented Ma-bamboo shoots of Taiwan.</title>
        <authorList>
            <person name="Wang L.-T."/>
        </authorList>
    </citation>
    <scope>NUCLEOTIDE SEQUENCE [LARGE SCALE GENOMIC DNA]</scope>
    <source>
        <strain evidence="3 4">BS-W1</strain>
    </source>
</reference>
<dbReference type="AlphaFoldDB" id="A0A2V1MYU5"/>
<comment type="similarity">
    <text evidence="1">Belongs to the SIS family. PHI subfamily.</text>
</comment>
<name>A0A2V1MYU5_9LACO</name>
<dbReference type="InterPro" id="IPR046348">
    <property type="entry name" value="SIS_dom_sf"/>
</dbReference>
<feature type="domain" description="SIS" evidence="2">
    <location>
        <begin position="35"/>
        <end position="176"/>
    </location>
</feature>
<dbReference type="RefSeq" id="WP_109250128.1">
    <property type="nucleotide sequence ID" value="NZ_QCXQ01000002.1"/>
</dbReference>
<evidence type="ECO:0000313" key="4">
    <source>
        <dbReference type="Proteomes" id="UP000245080"/>
    </source>
</evidence>
<dbReference type="EMBL" id="QCXQ01000002">
    <property type="protein sequence ID" value="PWG00181.1"/>
    <property type="molecule type" value="Genomic_DNA"/>
</dbReference>
<dbReference type="PANTHER" id="PTHR43443:SF1">
    <property type="entry name" value="3-HEXULOSE-6-PHOSPHATE ISOMERASE"/>
    <property type="match status" value="1"/>
</dbReference>
<dbReference type="InterPro" id="IPR001347">
    <property type="entry name" value="SIS_dom"/>
</dbReference>
<comment type="caution">
    <text evidence="3">The sequence shown here is derived from an EMBL/GenBank/DDBJ whole genome shotgun (WGS) entry which is preliminary data.</text>
</comment>
<evidence type="ECO:0000259" key="2">
    <source>
        <dbReference type="PROSITE" id="PS51464"/>
    </source>
</evidence>
<organism evidence="3 4">
    <name type="scientific">Levilactobacillus bambusae</name>
    <dbReference type="NCBI Taxonomy" id="2024736"/>
    <lineage>
        <taxon>Bacteria</taxon>
        <taxon>Bacillati</taxon>
        <taxon>Bacillota</taxon>
        <taxon>Bacilli</taxon>
        <taxon>Lactobacillales</taxon>
        <taxon>Lactobacillaceae</taxon>
        <taxon>Levilactobacillus</taxon>
    </lineage>
</organism>
<sequence length="189" mass="20169">MSDNNTTNPNQIIPTVLNEITTVMDDINADQLVGAMDFITKSRRIFVVGAGRSGFQAKGFAMRLMHIGYTDYVFGETITPSIHEGDTLVAISGSGNTSSVVETAEKAKKLGLAIVAFTSDPDSKLAKLADRLVIVPGATKTGAGVQSIQLLSTLFDQTVHITLDVLCLMLSRRDGTSNQDALGEHVNVE</sequence>
<protein>
    <submittedName>
        <fullName evidence="3">6-phospho-3-hexuloisomerase</fullName>
    </submittedName>
</protein>
<dbReference type="GO" id="GO:0097367">
    <property type="term" value="F:carbohydrate derivative binding"/>
    <property type="evidence" value="ECO:0007669"/>
    <property type="project" value="InterPro"/>
</dbReference>
<dbReference type="Pfam" id="PF01380">
    <property type="entry name" value="SIS"/>
    <property type="match status" value="1"/>
</dbReference>
<keyword evidence="3" id="KW-0413">Isomerase</keyword>
<dbReference type="Gene3D" id="3.40.50.10490">
    <property type="entry name" value="Glucose-6-phosphate isomerase like protein, domain 1"/>
    <property type="match status" value="1"/>
</dbReference>
<gene>
    <name evidence="3" type="primary">hxlB</name>
    <name evidence="3" type="ORF">DCM90_04405</name>
</gene>
<evidence type="ECO:0000313" key="3">
    <source>
        <dbReference type="EMBL" id="PWG00181.1"/>
    </source>
</evidence>
<dbReference type="GO" id="GO:1901135">
    <property type="term" value="P:carbohydrate derivative metabolic process"/>
    <property type="evidence" value="ECO:0007669"/>
    <property type="project" value="InterPro"/>
</dbReference>
<evidence type="ECO:0000256" key="1">
    <source>
        <dbReference type="ARBA" id="ARBA00009235"/>
    </source>
</evidence>
<dbReference type="Proteomes" id="UP000245080">
    <property type="component" value="Unassembled WGS sequence"/>
</dbReference>
<dbReference type="GO" id="GO:0016853">
    <property type="term" value="F:isomerase activity"/>
    <property type="evidence" value="ECO:0007669"/>
    <property type="project" value="UniProtKB-KW"/>
</dbReference>
<dbReference type="NCBIfam" id="TIGR03127">
    <property type="entry name" value="RuMP_HxlB"/>
    <property type="match status" value="1"/>
</dbReference>
<dbReference type="CDD" id="cd05005">
    <property type="entry name" value="SIS_PHI"/>
    <property type="match status" value="1"/>
</dbReference>
<dbReference type="OrthoDB" id="9797832at2"/>